<dbReference type="InterPro" id="IPR037026">
    <property type="entry name" value="Vgr_OB-fold_dom_sf"/>
</dbReference>
<dbReference type="NCBIfam" id="TIGR03361">
    <property type="entry name" value="VI_Rhs_Vgr"/>
    <property type="match status" value="1"/>
</dbReference>
<dbReference type="SUPFAM" id="SSF69279">
    <property type="entry name" value="Phage tail proteins"/>
    <property type="match status" value="2"/>
</dbReference>
<dbReference type="InterPro" id="IPR054030">
    <property type="entry name" value="Gp5_Vgr_C"/>
</dbReference>
<dbReference type="Proteomes" id="UP000535415">
    <property type="component" value="Unassembled WGS sequence"/>
</dbReference>
<dbReference type="AlphaFoldDB" id="A0A7W9F131"/>
<dbReference type="Pfam" id="PF05954">
    <property type="entry name" value="Phage_GPD"/>
    <property type="match status" value="1"/>
</dbReference>
<comment type="caution">
    <text evidence="6">The sequence shown here is derived from an EMBL/GenBank/DDBJ whole genome shotgun (WGS) entry which is preliminary data.</text>
</comment>
<dbReference type="InterPro" id="IPR006531">
    <property type="entry name" value="Gp5/Vgr_OB"/>
</dbReference>
<dbReference type="RefSeq" id="WP_183531008.1">
    <property type="nucleotide sequence ID" value="NZ_JACIJM010000016.1"/>
</dbReference>
<keyword evidence="7" id="KW-1185">Reference proteome</keyword>
<dbReference type="SUPFAM" id="SSF69255">
    <property type="entry name" value="gp5 N-terminal domain-like"/>
    <property type="match status" value="1"/>
</dbReference>
<gene>
    <name evidence="6" type="ORF">FHS72_003542</name>
</gene>
<dbReference type="Gene3D" id="3.55.50.10">
    <property type="entry name" value="Baseplate protein-like domains"/>
    <property type="match status" value="1"/>
</dbReference>
<dbReference type="Pfam" id="PF22178">
    <property type="entry name" value="Gp5_trimer_C"/>
    <property type="match status" value="1"/>
</dbReference>
<name>A0A7W9F131_9RHOB</name>
<dbReference type="InterPro" id="IPR050708">
    <property type="entry name" value="T6SS_VgrG/RHS"/>
</dbReference>
<comment type="similarity">
    <text evidence="2">Belongs to the VgrG protein family.</text>
</comment>
<dbReference type="Gene3D" id="2.40.50.230">
    <property type="entry name" value="Gp5 N-terminal domain"/>
    <property type="match status" value="1"/>
</dbReference>
<dbReference type="InterPro" id="IPR006533">
    <property type="entry name" value="T6SS_Vgr_RhsGE"/>
</dbReference>
<evidence type="ECO:0000259" key="4">
    <source>
        <dbReference type="Pfam" id="PF04717"/>
    </source>
</evidence>
<dbReference type="NCBIfam" id="TIGR01646">
    <property type="entry name" value="vgr_GE"/>
    <property type="match status" value="1"/>
</dbReference>
<feature type="domain" description="Gp5/Type VI secretion system Vgr protein OB-fold" evidence="4">
    <location>
        <begin position="388"/>
        <end position="453"/>
    </location>
</feature>
<evidence type="ECO:0000256" key="3">
    <source>
        <dbReference type="ARBA" id="ARBA00022525"/>
    </source>
</evidence>
<organism evidence="6 7">
    <name type="scientific">Yoonia ponticola</name>
    <dbReference type="NCBI Taxonomy" id="1524255"/>
    <lineage>
        <taxon>Bacteria</taxon>
        <taxon>Pseudomonadati</taxon>
        <taxon>Pseudomonadota</taxon>
        <taxon>Alphaproteobacteria</taxon>
        <taxon>Rhodobacterales</taxon>
        <taxon>Paracoccaceae</taxon>
        <taxon>Yoonia</taxon>
    </lineage>
</organism>
<accession>A0A7W9F131</accession>
<dbReference type="PANTHER" id="PTHR32305:SF15">
    <property type="entry name" value="PROTEIN RHSA-RELATED"/>
    <property type="match status" value="1"/>
</dbReference>
<comment type="subcellular location">
    <subcellularLocation>
        <location evidence="1">Secreted</location>
    </subcellularLocation>
</comment>
<proteinExistence type="inferred from homology"/>
<evidence type="ECO:0000256" key="1">
    <source>
        <dbReference type="ARBA" id="ARBA00004613"/>
    </source>
</evidence>
<dbReference type="Pfam" id="PF04717">
    <property type="entry name" value="Phage_base_V"/>
    <property type="match status" value="1"/>
</dbReference>
<dbReference type="PANTHER" id="PTHR32305">
    <property type="match status" value="1"/>
</dbReference>
<dbReference type="EMBL" id="JACIJM010000016">
    <property type="protein sequence ID" value="MBB5723895.1"/>
    <property type="molecule type" value="Genomic_DNA"/>
</dbReference>
<evidence type="ECO:0000313" key="6">
    <source>
        <dbReference type="EMBL" id="MBB5723895.1"/>
    </source>
</evidence>
<reference evidence="6 7" key="1">
    <citation type="submission" date="2020-08" db="EMBL/GenBank/DDBJ databases">
        <title>Genomic Encyclopedia of Type Strains, Phase IV (KMG-IV): sequencing the most valuable type-strain genomes for metagenomic binning, comparative biology and taxonomic classification.</title>
        <authorList>
            <person name="Goeker M."/>
        </authorList>
    </citation>
    <scope>NUCLEOTIDE SEQUENCE [LARGE SCALE GENOMIC DNA]</scope>
    <source>
        <strain evidence="6 7">DSM 101064</strain>
    </source>
</reference>
<dbReference type="GO" id="GO:0005576">
    <property type="term" value="C:extracellular region"/>
    <property type="evidence" value="ECO:0007669"/>
    <property type="project" value="UniProtKB-SubCell"/>
</dbReference>
<dbReference type="Gene3D" id="4.10.220.110">
    <property type="match status" value="1"/>
</dbReference>
<keyword evidence="3" id="KW-0964">Secreted</keyword>
<evidence type="ECO:0000256" key="2">
    <source>
        <dbReference type="ARBA" id="ARBA00005558"/>
    </source>
</evidence>
<evidence type="ECO:0000313" key="7">
    <source>
        <dbReference type="Proteomes" id="UP000535415"/>
    </source>
</evidence>
<feature type="domain" description="Gp5/Type VI secretion system Vgr C-terminal trimerisation" evidence="5">
    <location>
        <begin position="470"/>
        <end position="578"/>
    </location>
</feature>
<dbReference type="Gene3D" id="2.30.110.50">
    <property type="match status" value="1"/>
</dbReference>
<dbReference type="SUPFAM" id="SSF69349">
    <property type="entry name" value="Phage fibre proteins"/>
    <property type="match status" value="1"/>
</dbReference>
<dbReference type="InterPro" id="IPR017847">
    <property type="entry name" value="T6SS_RhsGE_Vgr_subset"/>
</dbReference>
<protein>
    <submittedName>
        <fullName evidence="6">Type VI secretion system secreted protein VgrG</fullName>
    </submittedName>
</protein>
<sequence>MNARFKQDERMGHLQTALGANTLVLLRMNTEEHVNDLFTIRVDALAERNDLDFDALIGTHATVELTSYDNPDVPFDGIISEVNFDGLHENGWRYTLTLKPWMWLAGLRRNQRIYHEKTVVEILDELLAPYSGLGEPAMEKRLTGSYPTLEYTVQYRESDLDFATRLMERFGISYHFKHDQGSHTLVLTDAITSHDSLPGAARLFKIVADGNRATDEEHFTEMRPGRRLTTGGIRLTDYNFKKPTASMETDRMGDAAYMQGQIESYDYPGDYFDQGTGKLVARLRTLQERGQDHRHQAKGDVASMRAGLIVDITGDSVTGVDDPCVCLSASHSFATASFASGQGNSEPTYEGSYVLLPISAPLAPERKTKLPIVHGPQTAVVVGEGEIDCDEYGRILVHFHWDLDNRYSMRCRVSQNWAGKGWGGMVIPRIGMEVVVEFLEGNPDKPLVTGCVYNGKNDVPYPLPANKTKSTFKTDTHKGGGFNELMFEDEKDQELIYMHGQKDQQIDILNDRNKTIGQDQSESVGRDKSISVGQDHTEVVGRDETINIGRDVQYTVGQNQIENYGKDHVHNVANIHKQDIFADHLTQVGRNAEHTVLGKSTLNVNQSITNNTKVHTLMAFEKFVIKGPGGKITLDASGVTIEGAQIKLKGNVSMGGSGGSQVPTLQGAANAGLPLVEECPKEGE</sequence>
<evidence type="ECO:0000259" key="5">
    <source>
        <dbReference type="Pfam" id="PF22178"/>
    </source>
</evidence>